<dbReference type="AlphaFoldDB" id="A0A8T0MDK1"/>
<accession>A0A8T0MDK1</accession>
<comment type="caution">
    <text evidence="2">The sequence shown here is derived from an EMBL/GenBank/DDBJ whole genome shotgun (WGS) entry which is preliminary data.</text>
</comment>
<proteinExistence type="predicted"/>
<evidence type="ECO:0000256" key="1">
    <source>
        <dbReference type="SAM" id="MobiDB-lite"/>
    </source>
</evidence>
<feature type="compositionally biased region" description="Acidic residues" evidence="1">
    <location>
        <begin position="188"/>
        <end position="201"/>
    </location>
</feature>
<evidence type="ECO:0008006" key="4">
    <source>
        <dbReference type="Google" id="ProtNLM"/>
    </source>
</evidence>
<feature type="region of interest" description="Disordered" evidence="1">
    <location>
        <begin position="163"/>
        <end position="201"/>
    </location>
</feature>
<protein>
    <recommendedName>
        <fullName evidence="4">PB1 domain-containing protein</fullName>
    </recommendedName>
</protein>
<reference evidence="2" key="1">
    <citation type="submission" date="2020-05" db="EMBL/GenBank/DDBJ databases">
        <title>WGS assembly of Panicum virgatum.</title>
        <authorList>
            <person name="Lovell J.T."/>
            <person name="Jenkins J."/>
            <person name="Shu S."/>
            <person name="Juenger T.E."/>
            <person name="Schmutz J."/>
        </authorList>
    </citation>
    <scope>NUCLEOTIDE SEQUENCE</scope>
    <source>
        <strain evidence="2">AP13</strain>
    </source>
</reference>
<evidence type="ECO:0000313" key="3">
    <source>
        <dbReference type="Proteomes" id="UP000823388"/>
    </source>
</evidence>
<dbReference type="Proteomes" id="UP000823388">
    <property type="component" value="Chromosome 9N"/>
</dbReference>
<name>A0A8T0MDK1_PANVG</name>
<dbReference type="EMBL" id="CM029054">
    <property type="protein sequence ID" value="KAG2535077.1"/>
    <property type="molecule type" value="Genomic_DNA"/>
</dbReference>
<organism evidence="2 3">
    <name type="scientific">Panicum virgatum</name>
    <name type="common">Blackwell switchgrass</name>
    <dbReference type="NCBI Taxonomy" id="38727"/>
    <lineage>
        <taxon>Eukaryota</taxon>
        <taxon>Viridiplantae</taxon>
        <taxon>Streptophyta</taxon>
        <taxon>Embryophyta</taxon>
        <taxon>Tracheophyta</taxon>
        <taxon>Spermatophyta</taxon>
        <taxon>Magnoliopsida</taxon>
        <taxon>Liliopsida</taxon>
        <taxon>Poales</taxon>
        <taxon>Poaceae</taxon>
        <taxon>PACMAD clade</taxon>
        <taxon>Panicoideae</taxon>
        <taxon>Panicodae</taxon>
        <taxon>Paniceae</taxon>
        <taxon>Panicinae</taxon>
        <taxon>Panicum</taxon>
        <taxon>Panicum sect. Hiantes</taxon>
    </lineage>
</organism>
<gene>
    <name evidence="2" type="ORF">PVAP13_9NG047346</name>
</gene>
<sequence>FNLEIRIVAPKSHGGGYIVDKVVDPDFTNFKDLVDEVIDKCPPSYGDIVKLFYSCMDTKANIPICSDQDLVEMFAKHKVSKCCYLSLCYYSPGSDPPEIPVWDGSSTGHSVEAPFTPSMPCPSLAEPSFETHTLCAETTEHMANPNPCNEFQNDGEGLYIDLGPQNSAPVNPHMQQKEPETSQSDGCYDSEGEDESFSDEEDIVEDIDEVVEDRLPLEKSDANYDKSDPPMDVGTLRNPYPHEECHITRSAGACVGVTKFWVCDQVIDWLKEDGKLGATELKKR</sequence>
<feature type="non-terminal residue" evidence="2">
    <location>
        <position position="1"/>
    </location>
</feature>
<keyword evidence="3" id="KW-1185">Reference proteome</keyword>
<evidence type="ECO:0000313" key="2">
    <source>
        <dbReference type="EMBL" id="KAG2535077.1"/>
    </source>
</evidence>